<evidence type="ECO:0000313" key="2">
    <source>
        <dbReference type="Proteomes" id="UP000295129"/>
    </source>
</evidence>
<proteinExistence type="predicted"/>
<organism evidence="1 2">
    <name type="scientific">Azoarcus indigens</name>
    <dbReference type="NCBI Taxonomy" id="29545"/>
    <lineage>
        <taxon>Bacteria</taxon>
        <taxon>Pseudomonadati</taxon>
        <taxon>Pseudomonadota</taxon>
        <taxon>Betaproteobacteria</taxon>
        <taxon>Rhodocyclales</taxon>
        <taxon>Zoogloeaceae</taxon>
        <taxon>Azoarcus</taxon>
    </lineage>
</organism>
<keyword evidence="2" id="KW-1185">Reference proteome</keyword>
<dbReference type="Pfam" id="PF12279">
    <property type="entry name" value="DUF3619"/>
    <property type="match status" value="1"/>
</dbReference>
<sequence>MNERACKLAGDADDGVAFARRIAAHLTVAAHEVDDDTLARLRAARQRALAAHQPKRGLLVRIAGWARAGVSPAAVLRQAGAVAAVLVVVAVGDMWATSVRLAELEEIDAALLVDELPIDAYLDEDFGAWLRHATQS</sequence>
<comment type="caution">
    <text evidence="1">The sequence shown here is derived from an EMBL/GenBank/DDBJ whole genome shotgun (WGS) entry which is preliminary data.</text>
</comment>
<protein>
    <submittedName>
        <fullName evidence="1">Uncharacterized protein DUF3619</fullName>
    </submittedName>
</protein>
<reference evidence="1 2" key="1">
    <citation type="submission" date="2019-03" db="EMBL/GenBank/DDBJ databases">
        <title>Genomic Encyclopedia of Type Strains, Phase IV (KMG-IV): sequencing the most valuable type-strain genomes for metagenomic binning, comparative biology and taxonomic classification.</title>
        <authorList>
            <person name="Goeker M."/>
        </authorList>
    </citation>
    <scope>NUCLEOTIDE SEQUENCE [LARGE SCALE GENOMIC DNA]</scope>
    <source>
        <strain evidence="1 2">DSM 12121</strain>
    </source>
</reference>
<dbReference type="EMBL" id="SNVV01000019">
    <property type="protein sequence ID" value="TDN47558.1"/>
    <property type="molecule type" value="Genomic_DNA"/>
</dbReference>
<dbReference type="AlphaFoldDB" id="A0A4R6DTF9"/>
<accession>A0A4R6DTF9</accession>
<dbReference type="OrthoDB" id="8562153at2"/>
<name>A0A4R6DTF9_9RHOO</name>
<evidence type="ECO:0000313" key="1">
    <source>
        <dbReference type="EMBL" id="TDN47558.1"/>
    </source>
</evidence>
<dbReference type="RefSeq" id="WP_133594132.1">
    <property type="nucleotide sequence ID" value="NZ_SNVV01000019.1"/>
</dbReference>
<gene>
    <name evidence="1" type="ORF">C7389_11968</name>
</gene>
<dbReference type="Proteomes" id="UP000295129">
    <property type="component" value="Unassembled WGS sequence"/>
</dbReference>
<dbReference type="InterPro" id="IPR022064">
    <property type="entry name" value="DUF3619"/>
</dbReference>